<evidence type="ECO:0000256" key="2">
    <source>
        <dbReference type="ARBA" id="ARBA00022490"/>
    </source>
</evidence>
<dbReference type="InterPro" id="IPR002104">
    <property type="entry name" value="Integrase_catalytic"/>
</dbReference>
<dbReference type="GO" id="GO:0007059">
    <property type="term" value="P:chromosome segregation"/>
    <property type="evidence" value="ECO:0007669"/>
    <property type="project" value="UniProtKB-UniRule"/>
</dbReference>
<dbReference type="InterPro" id="IPR050090">
    <property type="entry name" value="Tyrosine_recombinase_XerCD"/>
</dbReference>
<evidence type="ECO:0000256" key="1">
    <source>
        <dbReference type="ARBA" id="ARBA00004496"/>
    </source>
</evidence>
<dbReference type="PANTHER" id="PTHR30349">
    <property type="entry name" value="PHAGE INTEGRASE-RELATED"/>
    <property type="match status" value="1"/>
</dbReference>
<comment type="caution">
    <text evidence="12">The sequence shown here is derived from an EMBL/GenBank/DDBJ whole genome shotgun (WGS) entry which is preliminary data.</text>
</comment>
<gene>
    <name evidence="9" type="primary">xerC</name>
    <name evidence="12" type="ORF">HNQ77_000759</name>
</gene>
<sequence>MKLVPAEATLVRVRIAGLTVADNGLMARSDDAAFGAGNLELIREYLAYLRVEKGLRPLTCEAYQRDLLQFAEYQENSNASLAKATREHVSGFLEHLGKHGVESRSMARKLSCLRGFFRWLLLDKRIDRDPTVTLDSPSSWKVLPKSLAQSEVTEMLDRAGRAADHPEADAISLRDRAILELLYAGGLRVSELTGLNVVDLSLAAGRVQVRGKGDKERIVPLGRPAVEAIEKYLSLGRPELQKSKRDAGKLFLSVRGEPLTRQWIWQLVRAAGSHTSPHMLRHSCATHMVEGGADLRTVQTLLGHADIATTQVYTHLALNRLKTVHRMHHPRATRESK</sequence>
<evidence type="ECO:0000313" key="13">
    <source>
        <dbReference type="Proteomes" id="UP000538666"/>
    </source>
</evidence>
<feature type="active site" description="O-(3'-phospho-DNA)-tyrosine intermediate" evidence="9">
    <location>
        <position position="313"/>
    </location>
</feature>
<proteinExistence type="inferred from homology"/>
<dbReference type="CDD" id="cd00798">
    <property type="entry name" value="INT_XerDC_C"/>
    <property type="match status" value="1"/>
</dbReference>
<dbReference type="GO" id="GO:0005737">
    <property type="term" value="C:cytoplasm"/>
    <property type="evidence" value="ECO:0007669"/>
    <property type="project" value="UniProtKB-SubCell"/>
</dbReference>
<keyword evidence="6 9" id="KW-0238">DNA-binding</keyword>
<dbReference type="GO" id="GO:0003677">
    <property type="term" value="F:DNA binding"/>
    <property type="evidence" value="ECO:0007669"/>
    <property type="project" value="UniProtKB-UniRule"/>
</dbReference>
<dbReference type="Gene3D" id="1.10.443.10">
    <property type="entry name" value="Intergrase catalytic core"/>
    <property type="match status" value="1"/>
</dbReference>
<dbReference type="InterPro" id="IPR013762">
    <property type="entry name" value="Integrase-like_cat_sf"/>
</dbReference>
<dbReference type="PROSITE" id="PS51900">
    <property type="entry name" value="CB"/>
    <property type="match status" value="1"/>
</dbReference>
<evidence type="ECO:0000256" key="5">
    <source>
        <dbReference type="ARBA" id="ARBA00022908"/>
    </source>
</evidence>
<dbReference type="GO" id="GO:0051301">
    <property type="term" value="P:cell division"/>
    <property type="evidence" value="ECO:0007669"/>
    <property type="project" value="UniProtKB-KW"/>
</dbReference>
<evidence type="ECO:0000256" key="3">
    <source>
        <dbReference type="ARBA" id="ARBA00022618"/>
    </source>
</evidence>
<comment type="subcellular location">
    <subcellularLocation>
        <location evidence="1 9">Cytoplasm</location>
    </subcellularLocation>
</comment>
<dbReference type="EMBL" id="JACHEK010000001">
    <property type="protein sequence ID" value="MBB6142821.1"/>
    <property type="molecule type" value="Genomic_DNA"/>
</dbReference>
<evidence type="ECO:0000313" key="12">
    <source>
        <dbReference type="EMBL" id="MBB6142821.1"/>
    </source>
</evidence>
<dbReference type="InterPro" id="IPR004107">
    <property type="entry name" value="Integrase_SAM-like_N"/>
</dbReference>
<dbReference type="Pfam" id="PF00589">
    <property type="entry name" value="Phage_integrase"/>
    <property type="match status" value="1"/>
</dbReference>
<dbReference type="PROSITE" id="PS51898">
    <property type="entry name" value="TYR_RECOMBINASE"/>
    <property type="match status" value="1"/>
</dbReference>
<evidence type="ECO:0000259" key="10">
    <source>
        <dbReference type="PROSITE" id="PS51898"/>
    </source>
</evidence>
<protein>
    <recommendedName>
        <fullName evidence="9">Tyrosine recombinase XerC</fullName>
    </recommendedName>
</protein>
<comment type="function">
    <text evidence="9">Site-specific tyrosine recombinase, which acts by catalyzing the cutting and rejoining of the recombining DNA molecules. The XerC-XerD complex is essential to convert dimers of the bacterial chromosome into monomers to permit their segregation at cell division. It also contributes to the segregational stability of plasmids.</text>
</comment>
<dbReference type="InterPro" id="IPR011010">
    <property type="entry name" value="DNA_brk_join_enz"/>
</dbReference>
<feature type="active site" evidence="9">
    <location>
        <position position="281"/>
    </location>
</feature>
<dbReference type="Proteomes" id="UP000538666">
    <property type="component" value="Unassembled WGS sequence"/>
</dbReference>
<feature type="domain" description="Core-binding (CB)" evidence="11">
    <location>
        <begin position="36"/>
        <end position="121"/>
    </location>
</feature>
<dbReference type="GO" id="GO:0006313">
    <property type="term" value="P:DNA transposition"/>
    <property type="evidence" value="ECO:0007669"/>
    <property type="project" value="UniProtKB-UniRule"/>
</dbReference>
<feature type="active site" evidence="9">
    <location>
        <position position="212"/>
    </location>
</feature>
<dbReference type="Pfam" id="PF02899">
    <property type="entry name" value="Phage_int_SAM_1"/>
    <property type="match status" value="1"/>
</dbReference>
<evidence type="ECO:0000256" key="4">
    <source>
        <dbReference type="ARBA" id="ARBA00022829"/>
    </source>
</evidence>
<dbReference type="NCBIfam" id="NF001399">
    <property type="entry name" value="PRK00283.1"/>
    <property type="match status" value="1"/>
</dbReference>
<feature type="active site" evidence="9">
    <location>
        <position position="304"/>
    </location>
</feature>
<dbReference type="InterPro" id="IPR010998">
    <property type="entry name" value="Integrase_recombinase_N"/>
</dbReference>
<reference evidence="12 13" key="1">
    <citation type="submission" date="2020-08" db="EMBL/GenBank/DDBJ databases">
        <title>Genomic Encyclopedia of Type Strains, Phase IV (KMG-IV): sequencing the most valuable type-strain genomes for metagenomic binning, comparative biology and taxonomic classification.</title>
        <authorList>
            <person name="Goeker M."/>
        </authorList>
    </citation>
    <scope>NUCLEOTIDE SEQUENCE [LARGE SCALE GENOMIC DNA]</scope>
    <source>
        <strain evidence="12 13">DSM 103733</strain>
    </source>
</reference>
<keyword evidence="5 9" id="KW-0229">DNA integration</keyword>
<dbReference type="GO" id="GO:0009037">
    <property type="term" value="F:tyrosine-based site-specific recombinase activity"/>
    <property type="evidence" value="ECO:0007669"/>
    <property type="project" value="UniProtKB-UniRule"/>
</dbReference>
<dbReference type="Gene3D" id="1.10.150.130">
    <property type="match status" value="1"/>
</dbReference>
<evidence type="ECO:0000256" key="7">
    <source>
        <dbReference type="ARBA" id="ARBA00023172"/>
    </source>
</evidence>
<accession>A0A841JUZ8</accession>
<keyword evidence="2 9" id="KW-0963">Cytoplasm</keyword>
<comment type="similarity">
    <text evidence="9">Belongs to the 'phage' integrase family. XerC subfamily.</text>
</comment>
<organism evidence="12 13">
    <name type="scientific">Silvibacterium bohemicum</name>
    <dbReference type="NCBI Taxonomy" id="1577686"/>
    <lineage>
        <taxon>Bacteria</taxon>
        <taxon>Pseudomonadati</taxon>
        <taxon>Acidobacteriota</taxon>
        <taxon>Terriglobia</taxon>
        <taxon>Terriglobales</taxon>
        <taxon>Acidobacteriaceae</taxon>
        <taxon>Silvibacterium</taxon>
    </lineage>
</organism>
<keyword evidence="7 9" id="KW-0233">DNA recombination</keyword>
<feature type="active site" evidence="9">
    <location>
        <position position="188"/>
    </location>
</feature>
<keyword evidence="8 9" id="KW-0131">Cell cycle</keyword>
<dbReference type="InterPro" id="IPR023009">
    <property type="entry name" value="Tyrosine_recombinase_XerC/XerD"/>
</dbReference>
<keyword evidence="4 9" id="KW-0159">Chromosome partition</keyword>
<dbReference type="SUPFAM" id="SSF56349">
    <property type="entry name" value="DNA breaking-rejoining enzymes"/>
    <property type="match status" value="1"/>
</dbReference>
<feature type="domain" description="Tyr recombinase" evidence="10">
    <location>
        <begin position="142"/>
        <end position="326"/>
    </location>
</feature>
<feature type="active site" evidence="9">
    <location>
        <position position="278"/>
    </location>
</feature>
<dbReference type="InterPro" id="IPR044068">
    <property type="entry name" value="CB"/>
</dbReference>
<evidence type="ECO:0000259" key="11">
    <source>
        <dbReference type="PROSITE" id="PS51900"/>
    </source>
</evidence>
<comment type="subunit">
    <text evidence="9">Forms a cyclic heterotetrameric complex composed of two molecules of XerC and two molecules of XerD.</text>
</comment>
<evidence type="ECO:0000256" key="8">
    <source>
        <dbReference type="ARBA" id="ARBA00023306"/>
    </source>
</evidence>
<dbReference type="AlphaFoldDB" id="A0A841JUZ8"/>
<keyword evidence="3 9" id="KW-0132">Cell division</keyword>
<evidence type="ECO:0000256" key="9">
    <source>
        <dbReference type="HAMAP-Rule" id="MF_01808"/>
    </source>
</evidence>
<dbReference type="HAMAP" id="MF_01808">
    <property type="entry name" value="Recomb_XerC_XerD"/>
    <property type="match status" value="1"/>
</dbReference>
<keyword evidence="13" id="KW-1185">Reference proteome</keyword>
<dbReference type="PANTHER" id="PTHR30349:SF81">
    <property type="entry name" value="TYROSINE RECOMBINASE XERC"/>
    <property type="match status" value="1"/>
</dbReference>
<name>A0A841JUZ8_9BACT</name>
<evidence type="ECO:0000256" key="6">
    <source>
        <dbReference type="ARBA" id="ARBA00023125"/>
    </source>
</evidence>